<sequence>MIGIGKSTLIYDTIRPLCQAKGLYVTTMDDCLDYWTPPLLDTERCYKESDMTSFYNSPYCPSMDPVSNQVIKESILLSFTHGRVKSHVEYLVKTHESEMEPGEVRRLVFLFSRHLPRSALCFGFKHIAATTGGEDSPQSLAYIKHMESVFEHACHVIYGYFERITIIDVESALEFGALVALANKRFRQRGRRTELSFFPDEHSLYRFFKRGHEKFQNRFFVPSKIKDKFKSKVVDGVFVQKHQRLQQQKWTVVTGEGHGHDQKDINKVVDIGLFQIDMLCA</sequence>
<comment type="caution">
    <text evidence="1">The sequence shown here is derived from an EMBL/GenBank/DDBJ whole genome shotgun (WGS) entry which is preliminary data.</text>
</comment>
<proteinExistence type="predicted"/>
<dbReference type="EMBL" id="SCEB01001571">
    <property type="protein sequence ID" value="RXM96546.1"/>
    <property type="molecule type" value="Genomic_DNA"/>
</dbReference>
<name>A0A444V7Y6_ACIRT</name>
<dbReference type="Proteomes" id="UP000289886">
    <property type="component" value="Unassembled WGS sequence"/>
</dbReference>
<evidence type="ECO:0000313" key="2">
    <source>
        <dbReference type="Proteomes" id="UP000289886"/>
    </source>
</evidence>
<evidence type="ECO:0000313" key="1">
    <source>
        <dbReference type="EMBL" id="RXM96546.1"/>
    </source>
</evidence>
<gene>
    <name evidence="1" type="ORF">EOD39_15532</name>
</gene>
<dbReference type="AlphaFoldDB" id="A0A444V7Y6"/>
<organism evidence="1 2">
    <name type="scientific">Acipenser ruthenus</name>
    <name type="common">Sterlet sturgeon</name>
    <dbReference type="NCBI Taxonomy" id="7906"/>
    <lineage>
        <taxon>Eukaryota</taxon>
        <taxon>Metazoa</taxon>
        <taxon>Chordata</taxon>
        <taxon>Craniata</taxon>
        <taxon>Vertebrata</taxon>
        <taxon>Euteleostomi</taxon>
        <taxon>Actinopterygii</taxon>
        <taxon>Chondrostei</taxon>
        <taxon>Acipenseriformes</taxon>
        <taxon>Acipenseridae</taxon>
        <taxon>Acipenser</taxon>
    </lineage>
</organism>
<protein>
    <submittedName>
        <fullName evidence="1">Uncharacterized protein</fullName>
    </submittedName>
</protein>
<keyword evidence="2" id="KW-1185">Reference proteome</keyword>
<reference evidence="1 2" key="1">
    <citation type="submission" date="2019-01" db="EMBL/GenBank/DDBJ databases">
        <title>Draft Genome and Complete Hox-Cluster Characterization of the Sterlet Sturgeon (Acipenser ruthenus).</title>
        <authorList>
            <person name="Wei Q."/>
        </authorList>
    </citation>
    <scope>NUCLEOTIDE SEQUENCE [LARGE SCALE GENOMIC DNA]</scope>
    <source>
        <strain evidence="1">WHYD16114868_AA</strain>
        <tissue evidence="1">Blood</tissue>
    </source>
</reference>
<accession>A0A444V7Y6</accession>